<dbReference type="EC" id="2.7.7.65" evidence="2"/>
<gene>
    <name evidence="5" type="ORF">AN168_06485</name>
</gene>
<dbReference type="InterPro" id="IPR000160">
    <property type="entry name" value="GGDEF_dom"/>
</dbReference>
<dbReference type="EMBL" id="LIZK01000002">
    <property type="protein sequence ID" value="KPL95283.1"/>
    <property type="molecule type" value="Genomic_DNA"/>
</dbReference>
<dbReference type="PANTHER" id="PTHR45138:SF9">
    <property type="entry name" value="DIGUANYLATE CYCLASE DGCM-RELATED"/>
    <property type="match status" value="1"/>
</dbReference>
<dbReference type="OrthoDB" id="9803824at2"/>
<reference evidence="5 6" key="1">
    <citation type="submission" date="2015-08" db="EMBL/GenBank/DDBJ databases">
        <title>Draft Genome Sequence of Vibrio splendidus UCD-SED7.</title>
        <authorList>
            <person name="Lee R.D."/>
            <person name="Lang J.M."/>
            <person name="Coil D.A."/>
            <person name="Jospin G."/>
            <person name="Eisen J.A."/>
        </authorList>
    </citation>
    <scope>NUCLEOTIDE SEQUENCE [LARGE SCALE GENOMIC DNA]</scope>
    <source>
        <strain evidence="5 6">UCD-SED7</strain>
    </source>
</reference>
<dbReference type="Gene3D" id="3.30.70.270">
    <property type="match status" value="1"/>
</dbReference>
<dbReference type="GO" id="GO:0052621">
    <property type="term" value="F:diguanylate cyclase activity"/>
    <property type="evidence" value="ECO:0007669"/>
    <property type="project" value="UniProtKB-EC"/>
</dbReference>
<accession>A0A1A6M087</accession>
<dbReference type="SMART" id="SM00267">
    <property type="entry name" value="GGDEF"/>
    <property type="match status" value="1"/>
</dbReference>
<comment type="caution">
    <text evidence="5">The sequence shown here is derived from an EMBL/GenBank/DDBJ whole genome shotgun (WGS) entry which is preliminary data.</text>
</comment>
<dbReference type="PANTHER" id="PTHR45138">
    <property type="entry name" value="REGULATORY COMPONENTS OF SENSORY TRANSDUCTION SYSTEM"/>
    <property type="match status" value="1"/>
</dbReference>
<feature type="domain" description="GGDEF" evidence="4">
    <location>
        <begin position="251"/>
        <end position="380"/>
    </location>
</feature>
<protein>
    <recommendedName>
        <fullName evidence="2">diguanylate cyclase</fullName>
        <ecNumber evidence="2">2.7.7.65</ecNumber>
    </recommendedName>
</protein>
<dbReference type="InterPro" id="IPR043128">
    <property type="entry name" value="Rev_trsase/Diguanyl_cyclase"/>
</dbReference>
<dbReference type="NCBIfam" id="TIGR00254">
    <property type="entry name" value="GGDEF"/>
    <property type="match status" value="1"/>
</dbReference>
<dbReference type="RefSeq" id="WP_054546519.1">
    <property type="nucleotide sequence ID" value="NZ_CAWPNM010000025.1"/>
</dbReference>
<evidence type="ECO:0000256" key="3">
    <source>
        <dbReference type="ARBA" id="ARBA00034247"/>
    </source>
</evidence>
<evidence type="ECO:0000313" key="6">
    <source>
        <dbReference type="Proteomes" id="UP000050463"/>
    </source>
</evidence>
<comment type="cofactor">
    <cofactor evidence="1">
        <name>Mg(2+)</name>
        <dbReference type="ChEBI" id="CHEBI:18420"/>
    </cofactor>
</comment>
<comment type="catalytic activity">
    <reaction evidence="3">
        <text>2 GTP = 3',3'-c-di-GMP + 2 diphosphate</text>
        <dbReference type="Rhea" id="RHEA:24898"/>
        <dbReference type="ChEBI" id="CHEBI:33019"/>
        <dbReference type="ChEBI" id="CHEBI:37565"/>
        <dbReference type="ChEBI" id="CHEBI:58805"/>
        <dbReference type="EC" id="2.7.7.65"/>
    </reaction>
</comment>
<evidence type="ECO:0000259" key="4">
    <source>
        <dbReference type="PROSITE" id="PS50887"/>
    </source>
</evidence>
<dbReference type="Pfam" id="PF00990">
    <property type="entry name" value="GGDEF"/>
    <property type="match status" value="1"/>
</dbReference>
<evidence type="ECO:0000256" key="1">
    <source>
        <dbReference type="ARBA" id="ARBA00001946"/>
    </source>
</evidence>
<dbReference type="FunFam" id="3.30.70.270:FF:000001">
    <property type="entry name" value="Diguanylate cyclase domain protein"/>
    <property type="match status" value="1"/>
</dbReference>
<proteinExistence type="predicted"/>
<dbReference type="PROSITE" id="PS50887">
    <property type="entry name" value="GGDEF"/>
    <property type="match status" value="1"/>
</dbReference>
<sequence>MDVHTLAIYTSLLAATVASAMLLTHKYILAGTTLGVNYIAYAALLLGASVTPLSFGVTQSSESIVFLSNGAYATAFGLLLVGITVLRGASRSFLVISMIISSLGISFFLYSAIIAPSVTSRIEARSILVVTICILALCANYSGEKHDNREAKCLLNLTLFINILYMAMRGVLAHTKGTNSNYYLISDIHKLSFVIMTITIVSLAFSVFWILTDRLLKQTYRSSITDEQTGLYNRRGLAELIPKLVQPGRESDISVLMADLDHFKKINDTYGHDKGDDVIKHFGQILEDTCRTSDFCFRYGGEEFVVMLPRANKIQAMQIAERIRNHAKHNSNQELSSGRYTVSIGVTQALINDDWNSLIKRADNALYDAKSQGRDCIVER</sequence>
<dbReference type="CDD" id="cd01949">
    <property type="entry name" value="GGDEF"/>
    <property type="match status" value="1"/>
</dbReference>
<dbReference type="AlphaFoldDB" id="A0A1A6M087"/>
<dbReference type="InterPro" id="IPR050469">
    <property type="entry name" value="Diguanylate_Cyclase"/>
</dbReference>
<evidence type="ECO:0000256" key="2">
    <source>
        <dbReference type="ARBA" id="ARBA00012528"/>
    </source>
</evidence>
<evidence type="ECO:0000313" key="5">
    <source>
        <dbReference type="EMBL" id="KPL95283.1"/>
    </source>
</evidence>
<dbReference type="SUPFAM" id="SSF55073">
    <property type="entry name" value="Nucleotide cyclase"/>
    <property type="match status" value="1"/>
</dbReference>
<name>A0A1A6M087_VIBSP</name>
<dbReference type="Proteomes" id="UP000050463">
    <property type="component" value="Unassembled WGS sequence"/>
</dbReference>
<dbReference type="InterPro" id="IPR029787">
    <property type="entry name" value="Nucleotide_cyclase"/>
</dbReference>
<organism evidence="5 6">
    <name type="scientific">Vibrio splendidus</name>
    <dbReference type="NCBI Taxonomy" id="29497"/>
    <lineage>
        <taxon>Bacteria</taxon>
        <taxon>Pseudomonadati</taxon>
        <taxon>Pseudomonadota</taxon>
        <taxon>Gammaproteobacteria</taxon>
        <taxon>Vibrionales</taxon>
        <taxon>Vibrionaceae</taxon>
        <taxon>Vibrio</taxon>
    </lineage>
</organism>